<evidence type="ECO:0000313" key="4">
    <source>
        <dbReference type="Proteomes" id="UP000243975"/>
    </source>
</evidence>
<dbReference type="Gene3D" id="2.40.110.10">
    <property type="entry name" value="Butyryl-CoA Dehydrogenase, subunit A, domain 2"/>
    <property type="match status" value="1"/>
</dbReference>
<dbReference type="InterPro" id="IPR013786">
    <property type="entry name" value="AcylCoA_DH/ox_N"/>
</dbReference>
<dbReference type="InterPro" id="IPR046373">
    <property type="entry name" value="Acyl-CoA_Oxase/DH_mid-dom_sf"/>
</dbReference>
<dbReference type="Gene3D" id="1.10.540.10">
    <property type="entry name" value="Acyl-CoA dehydrogenase/oxidase, N-terminal domain"/>
    <property type="match status" value="1"/>
</dbReference>
<dbReference type="GO" id="GO:0008470">
    <property type="term" value="F:3-methylbutanoyl-CoA dehydrogenase activity"/>
    <property type="evidence" value="ECO:0007669"/>
    <property type="project" value="TreeGrafter"/>
</dbReference>
<dbReference type="PROSITE" id="PS00072">
    <property type="entry name" value="ACYL_COA_DH_1"/>
    <property type="match status" value="1"/>
</dbReference>
<dbReference type="InterPro" id="IPR037069">
    <property type="entry name" value="AcylCoA_DH/ox_N_sf"/>
</dbReference>
<feature type="domain" description="Acyl-CoA dehydrogenase/oxidase N-terminal" evidence="2">
    <location>
        <begin position="73"/>
        <end position="182"/>
    </location>
</feature>
<dbReference type="Pfam" id="PF02771">
    <property type="entry name" value="Acyl-CoA_dh_N"/>
    <property type="match status" value="1"/>
</dbReference>
<accession>A0A118K5P3</accession>
<dbReference type="PANTHER" id="PTHR43884">
    <property type="entry name" value="ACYL-COA DEHYDROGENASE"/>
    <property type="match status" value="1"/>
</dbReference>
<dbReference type="Proteomes" id="UP000243975">
    <property type="component" value="Unassembled WGS sequence"/>
</dbReference>
<dbReference type="STRING" id="59895.A0A118K5P3"/>
<sequence>MEPQAPLGTPFRHGTKPVVDPILNPLPPSTSVLVFQDDAQIGEIKINTRCIIGNQRYYVVQFVNHANAVIDCMFKESVAQFAQEHIAPHAPEIDRTNYFPKEVNLWKLMGDFNLHGITAPEEYGGLGLGYLYHCIALEEISRASGSVGLSFGAHSNLCINQLVRNGNAAQKEKYLPKLIRGEHVGALAMSEPNAGSDVVGMKCKADRVDGGYVLNGNKMWCTNGPIAQTLVVYAKTNVAARSKGITAFIIEKGMPGFSTAQKLDKLGMRGSDTCELVFDNCFVPEENVLGEEGKGMNIIFS</sequence>
<dbReference type="Pfam" id="PF02770">
    <property type="entry name" value="Acyl-CoA_dh_M"/>
    <property type="match status" value="1"/>
</dbReference>
<evidence type="ECO:0000259" key="1">
    <source>
        <dbReference type="Pfam" id="PF02770"/>
    </source>
</evidence>
<evidence type="ECO:0000259" key="2">
    <source>
        <dbReference type="Pfam" id="PF02771"/>
    </source>
</evidence>
<dbReference type="GO" id="GO:0050660">
    <property type="term" value="F:flavin adenine dinucleotide binding"/>
    <property type="evidence" value="ECO:0007669"/>
    <property type="project" value="InterPro"/>
</dbReference>
<reference evidence="3 4" key="1">
    <citation type="journal article" date="2016" name="Sci. Rep.">
        <title>The genome sequence of the outbreeding globe artichoke constructed de novo incorporating a phase-aware low-pass sequencing strategy of F1 progeny.</title>
        <authorList>
            <person name="Scaglione D."/>
            <person name="Reyes-Chin-Wo S."/>
            <person name="Acquadro A."/>
            <person name="Froenicke L."/>
            <person name="Portis E."/>
            <person name="Beitel C."/>
            <person name="Tirone M."/>
            <person name="Mauro R."/>
            <person name="Lo Monaco A."/>
            <person name="Mauromicale G."/>
            <person name="Faccioli P."/>
            <person name="Cattivelli L."/>
            <person name="Rieseberg L."/>
            <person name="Michelmore R."/>
            <person name="Lanteri S."/>
        </authorList>
    </citation>
    <scope>NUCLEOTIDE SEQUENCE [LARGE SCALE GENOMIC DNA]</scope>
    <source>
        <strain evidence="3">2C</strain>
    </source>
</reference>
<dbReference type="InterPro" id="IPR006091">
    <property type="entry name" value="Acyl-CoA_Oxase/DH_mid-dom"/>
</dbReference>
<organism evidence="3 4">
    <name type="scientific">Cynara cardunculus var. scolymus</name>
    <name type="common">Globe artichoke</name>
    <name type="synonym">Cynara scolymus</name>
    <dbReference type="NCBI Taxonomy" id="59895"/>
    <lineage>
        <taxon>Eukaryota</taxon>
        <taxon>Viridiplantae</taxon>
        <taxon>Streptophyta</taxon>
        <taxon>Embryophyta</taxon>
        <taxon>Tracheophyta</taxon>
        <taxon>Spermatophyta</taxon>
        <taxon>Magnoliopsida</taxon>
        <taxon>eudicotyledons</taxon>
        <taxon>Gunneridae</taxon>
        <taxon>Pentapetalae</taxon>
        <taxon>asterids</taxon>
        <taxon>campanulids</taxon>
        <taxon>Asterales</taxon>
        <taxon>Asteraceae</taxon>
        <taxon>Carduoideae</taxon>
        <taxon>Cardueae</taxon>
        <taxon>Carduinae</taxon>
        <taxon>Cynara</taxon>
    </lineage>
</organism>
<keyword evidence="4" id="KW-1185">Reference proteome</keyword>
<proteinExistence type="predicted"/>
<dbReference type="GO" id="GO:0005739">
    <property type="term" value="C:mitochondrion"/>
    <property type="evidence" value="ECO:0007669"/>
    <property type="project" value="TreeGrafter"/>
</dbReference>
<dbReference type="InterPro" id="IPR006089">
    <property type="entry name" value="Acyl-CoA_DH_CS"/>
</dbReference>
<dbReference type="SUPFAM" id="SSF56645">
    <property type="entry name" value="Acyl-CoA dehydrogenase NM domain-like"/>
    <property type="match status" value="1"/>
</dbReference>
<comment type="caution">
    <text evidence="3">The sequence shown here is derived from an EMBL/GenBank/DDBJ whole genome shotgun (WGS) entry which is preliminary data.</text>
</comment>
<dbReference type="InterPro" id="IPR009100">
    <property type="entry name" value="AcylCoA_DH/oxidase_NM_dom_sf"/>
</dbReference>
<protein>
    <submittedName>
        <fullName evidence="3">Acyl-CoA dehydrogenase, conserved site-containing protein</fullName>
    </submittedName>
</protein>
<dbReference type="GO" id="GO:0006552">
    <property type="term" value="P:L-leucine catabolic process"/>
    <property type="evidence" value="ECO:0007669"/>
    <property type="project" value="TreeGrafter"/>
</dbReference>
<dbReference type="EMBL" id="LEKV01001063">
    <property type="protein sequence ID" value="KVI09407.1"/>
    <property type="molecule type" value="Genomic_DNA"/>
</dbReference>
<evidence type="ECO:0000313" key="3">
    <source>
        <dbReference type="EMBL" id="KVI09407.1"/>
    </source>
</evidence>
<name>A0A118K5P3_CYNCS</name>
<dbReference type="AlphaFoldDB" id="A0A118K5P3"/>
<dbReference type="Gramene" id="KVI09407">
    <property type="protein sequence ID" value="KVI09407"/>
    <property type="gene ID" value="Ccrd_012206"/>
</dbReference>
<dbReference type="FunFam" id="1.10.540.10:FF:000007">
    <property type="entry name" value="Isovaleryl-CoA dehydrogenase, mitochondrial"/>
    <property type="match status" value="1"/>
</dbReference>
<dbReference type="PANTHER" id="PTHR43884:SF12">
    <property type="entry name" value="ISOVALERYL-COA DEHYDROGENASE, MITOCHONDRIAL-RELATED"/>
    <property type="match status" value="1"/>
</dbReference>
<dbReference type="OMA" id="NHARISI"/>
<dbReference type="FunFam" id="2.40.110.10:FF:000004">
    <property type="entry name" value="Isovaleryl-CoA dehydrogenase, mitochondrial"/>
    <property type="match status" value="1"/>
</dbReference>
<gene>
    <name evidence="3" type="ORF">Ccrd_012206</name>
</gene>
<feature type="domain" description="Acyl-CoA oxidase/dehydrogenase middle" evidence="1">
    <location>
        <begin position="186"/>
        <end position="281"/>
    </location>
</feature>